<keyword evidence="9" id="KW-0486">Methionine biosynthesis</keyword>
<proteinExistence type="predicted"/>
<keyword evidence="4" id="KW-0028">Amino-acid biosynthesis</keyword>
<dbReference type="AlphaFoldDB" id="A0A974CUF3"/>
<evidence type="ECO:0000256" key="1">
    <source>
        <dbReference type="ARBA" id="ARBA00000428"/>
    </source>
</evidence>
<gene>
    <name evidence="11" type="ORF">XELAEV_18030047mg</name>
</gene>
<keyword evidence="3" id="KW-0533">Nickel</keyword>
<dbReference type="PANTHER" id="PTHR23418:SF0">
    <property type="entry name" value="ACIREDUCTONE DIOXYGENASE"/>
    <property type="match status" value="1"/>
</dbReference>
<keyword evidence="8" id="KW-0408">Iron</keyword>
<sequence length="99" mass="12092">MDDSVEDQRKPHQLQPEQPVSLEQLKALGLVFDKYESDPELDKILRENHWMDIMTIYKDTLLNYEEKLKIFFEEHLHLDDEFRYILEGSDYFDVRDKDR</sequence>
<name>A0A974CUF3_XENLA</name>
<accession>A0A974CUF3</accession>
<evidence type="ECO:0000256" key="2">
    <source>
        <dbReference type="ARBA" id="ARBA00001954"/>
    </source>
</evidence>
<keyword evidence="7" id="KW-0560">Oxidoreductase</keyword>
<evidence type="ECO:0000313" key="12">
    <source>
        <dbReference type="Proteomes" id="UP000694892"/>
    </source>
</evidence>
<evidence type="ECO:0000256" key="6">
    <source>
        <dbReference type="ARBA" id="ARBA00022964"/>
    </source>
</evidence>
<evidence type="ECO:0000256" key="9">
    <source>
        <dbReference type="ARBA" id="ARBA00023167"/>
    </source>
</evidence>
<evidence type="ECO:0000256" key="10">
    <source>
        <dbReference type="ARBA" id="ARBA00039005"/>
    </source>
</evidence>
<dbReference type="InterPro" id="IPR011051">
    <property type="entry name" value="RmlC_Cupin_sf"/>
</dbReference>
<reference evidence="12" key="1">
    <citation type="journal article" date="2016" name="Nature">
        <title>Genome evolution in the allotetraploid frog Xenopus laevis.</title>
        <authorList>
            <person name="Session A.M."/>
            <person name="Uno Y."/>
            <person name="Kwon T."/>
            <person name="Chapman J.A."/>
            <person name="Toyoda A."/>
            <person name="Takahashi S."/>
            <person name="Fukui A."/>
            <person name="Hikosaka A."/>
            <person name="Suzuki A."/>
            <person name="Kondo M."/>
            <person name="van Heeringen S.J."/>
            <person name="Quigley I."/>
            <person name="Heinz S."/>
            <person name="Ogino H."/>
            <person name="Ochi H."/>
            <person name="Hellsten U."/>
            <person name="Lyons J.B."/>
            <person name="Simakov O."/>
            <person name="Putnam N."/>
            <person name="Stites J."/>
            <person name="Kuroki Y."/>
            <person name="Tanaka T."/>
            <person name="Michiue T."/>
            <person name="Watanabe M."/>
            <person name="Bogdanovic O."/>
            <person name="Lister R."/>
            <person name="Georgiou G."/>
            <person name="Paranjpe S.S."/>
            <person name="van Kruijsbergen I."/>
            <person name="Shu S."/>
            <person name="Carlson J."/>
            <person name="Kinoshita T."/>
            <person name="Ohta Y."/>
            <person name="Mawaribuchi S."/>
            <person name="Jenkins J."/>
            <person name="Grimwood J."/>
            <person name="Schmutz J."/>
            <person name="Mitros T."/>
            <person name="Mozaffari S.V."/>
            <person name="Suzuki Y."/>
            <person name="Haramoto Y."/>
            <person name="Yamamoto T.S."/>
            <person name="Takagi C."/>
            <person name="Heald R."/>
            <person name="Miller K."/>
            <person name="Haudenschild C."/>
            <person name="Kitzman J."/>
            <person name="Nakayama T."/>
            <person name="Izutsu Y."/>
            <person name="Robert J."/>
            <person name="Fortriede J."/>
            <person name="Burns K."/>
            <person name="Lotay V."/>
            <person name="Karimi K."/>
            <person name="Yasuoka Y."/>
            <person name="Dichmann D.S."/>
            <person name="Flajnik M.F."/>
            <person name="Houston D.W."/>
            <person name="Shendure J."/>
            <person name="DuPasquier L."/>
            <person name="Vize P.D."/>
            <person name="Zorn A.M."/>
            <person name="Ito M."/>
            <person name="Marcotte E.M."/>
            <person name="Wallingford J.B."/>
            <person name="Ito Y."/>
            <person name="Asashima M."/>
            <person name="Ueno N."/>
            <person name="Matsuda Y."/>
            <person name="Veenstra G.J."/>
            <person name="Fujiyama A."/>
            <person name="Harland R.M."/>
            <person name="Taira M."/>
            <person name="Rokhsar D.S."/>
        </authorList>
    </citation>
    <scope>NUCLEOTIDE SEQUENCE [LARGE SCALE GENOMIC DNA]</scope>
    <source>
        <strain evidence="12">J</strain>
    </source>
</reference>
<keyword evidence="5" id="KW-0479">Metal-binding</keyword>
<organism evidence="11 12">
    <name type="scientific">Xenopus laevis</name>
    <name type="common">African clawed frog</name>
    <dbReference type="NCBI Taxonomy" id="8355"/>
    <lineage>
        <taxon>Eukaryota</taxon>
        <taxon>Metazoa</taxon>
        <taxon>Chordata</taxon>
        <taxon>Craniata</taxon>
        <taxon>Vertebrata</taxon>
        <taxon>Euteleostomi</taxon>
        <taxon>Amphibia</taxon>
        <taxon>Batrachia</taxon>
        <taxon>Anura</taxon>
        <taxon>Pipoidea</taxon>
        <taxon>Pipidae</taxon>
        <taxon>Xenopodinae</taxon>
        <taxon>Xenopus</taxon>
        <taxon>Xenopus</taxon>
    </lineage>
</organism>
<evidence type="ECO:0000256" key="5">
    <source>
        <dbReference type="ARBA" id="ARBA00022723"/>
    </source>
</evidence>
<keyword evidence="6" id="KW-0223">Dioxygenase</keyword>
<dbReference type="Pfam" id="PF03079">
    <property type="entry name" value="ARD"/>
    <property type="match status" value="1"/>
</dbReference>
<comment type="catalytic activity">
    <reaction evidence="1">
        <text>1,2-dihydroxy-5-(methylsulfanyl)pent-1-en-3-one + O2 = 4-methylsulfanyl-2-oxobutanoate + formate + 2 H(+)</text>
        <dbReference type="Rhea" id="RHEA:24504"/>
        <dbReference type="ChEBI" id="CHEBI:15378"/>
        <dbReference type="ChEBI" id="CHEBI:15379"/>
        <dbReference type="ChEBI" id="CHEBI:15740"/>
        <dbReference type="ChEBI" id="CHEBI:16723"/>
        <dbReference type="ChEBI" id="CHEBI:49252"/>
        <dbReference type="EC" id="1.13.11.54"/>
    </reaction>
</comment>
<dbReference type="Gene3D" id="2.60.120.10">
    <property type="entry name" value="Jelly Rolls"/>
    <property type="match status" value="1"/>
</dbReference>
<dbReference type="Proteomes" id="UP000694892">
    <property type="component" value="Chromosome 5S"/>
</dbReference>
<dbReference type="InterPro" id="IPR014710">
    <property type="entry name" value="RmlC-like_jellyroll"/>
</dbReference>
<protein>
    <recommendedName>
        <fullName evidence="10">acireductone dioxygenase (Fe(2+)-requiring)</fullName>
        <ecNumber evidence="10">1.13.11.54</ecNumber>
    </recommendedName>
</protein>
<comment type="cofactor">
    <cofactor evidence="2">
        <name>Fe(2+)</name>
        <dbReference type="ChEBI" id="CHEBI:29033"/>
    </cofactor>
</comment>
<dbReference type="GO" id="GO:0009086">
    <property type="term" value="P:methionine biosynthetic process"/>
    <property type="evidence" value="ECO:0007669"/>
    <property type="project" value="UniProtKB-KW"/>
</dbReference>
<dbReference type="EC" id="1.13.11.54" evidence="10"/>
<dbReference type="GO" id="GO:0046872">
    <property type="term" value="F:metal ion binding"/>
    <property type="evidence" value="ECO:0007669"/>
    <property type="project" value="UniProtKB-KW"/>
</dbReference>
<dbReference type="SUPFAM" id="SSF51182">
    <property type="entry name" value="RmlC-like cupins"/>
    <property type="match status" value="1"/>
</dbReference>
<evidence type="ECO:0000256" key="3">
    <source>
        <dbReference type="ARBA" id="ARBA00022596"/>
    </source>
</evidence>
<evidence type="ECO:0000256" key="4">
    <source>
        <dbReference type="ARBA" id="ARBA00022605"/>
    </source>
</evidence>
<evidence type="ECO:0000256" key="7">
    <source>
        <dbReference type="ARBA" id="ARBA00023002"/>
    </source>
</evidence>
<dbReference type="EMBL" id="CM004475">
    <property type="protein sequence ID" value="OCT78957.1"/>
    <property type="molecule type" value="Genomic_DNA"/>
</dbReference>
<dbReference type="InterPro" id="IPR004313">
    <property type="entry name" value="ARD"/>
</dbReference>
<dbReference type="GO" id="GO:0010309">
    <property type="term" value="F:acireductone dioxygenase [iron(II)-requiring] activity"/>
    <property type="evidence" value="ECO:0007669"/>
    <property type="project" value="UniProtKB-EC"/>
</dbReference>
<evidence type="ECO:0000256" key="8">
    <source>
        <dbReference type="ARBA" id="ARBA00023004"/>
    </source>
</evidence>
<evidence type="ECO:0000313" key="11">
    <source>
        <dbReference type="EMBL" id="OCT78957.1"/>
    </source>
</evidence>
<dbReference type="PANTHER" id="PTHR23418">
    <property type="entry name" value="ACIREDUCTONE DIOXYGENASE"/>
    <property type="match status" value="1"/>
</dbReference>